<dbReference type="EMBL" id="BMVB01000012">
    <property type="protein sequence ID" value="GHC57779.1"/>
    <property type="molecule type" value="Genomic_DNA"/>
</dbReference>
<dbReference type="InterPro" id="IPR045608">
    <property type="entry name" value="Trypco2"/>
</dbReference>
<accession>A0A918TPM8</accession>
<comment type="caution">
    <text evidence="2">The sequence shown here is derived from an EMBL/GenBank/DDBJ whole genome shotgun (WGS) entry which is preliminary data.</text>
</comment>
<dbReference type="RefSeq" id="WP_190111040.1">
    <property type="nucleotide sequence ID" value="NZ_BMVB01000012.1"/>
</dbReference>
<protein>
    <recommendedName>
        <fullName evidence="1">Trypsin-co-occurring domain-containing protein</fullName>
    </recommendedName>
</protein>
<organism evidence="2 3">
    <name type="scientific">Streptomyces cinnamoneus</name>
    <name type="common">Streptoverticillium cinnamoneum</name>
    <dbReference type="NCBI Taxonomy" id="53446"/>
    <lineage>
        <taxon>Bacteria</taxon>
        <taxon>Bacillati</taxon>
        <taxon>Actinomycetota</taxon>
        <taxon>Actinomycetes</taxon>
        <taxon>Kitasatosporales</taxon>
        <taxon>Streptomycetaceae</taxon>
        <taxon>Streptomyces</taxon>
        <taxon>Streptomyces cinnamoneus group</taxon>
    </lineage>
</organism>
<dbReference type="Pfam" id="PF19631">
    <property type="entry name" value="Trypco2"/>
    <property type="match status" value="1"/>
</dbReference>
<name>A0A918TPM8_STRCJ</name>
<reference evidence="2" key="1">
    <citation type="journal article" date="2014" name="Int. J. Syst. Evol. Microbiol.">
        <title>Complete genome sequence of Corynebacterium casei LMG S-19264T (=DSM 44701T), isolated from a smear-ripened cheese.</title>
        <authorList>
            <consortium name="US DOE Joint Genome Institute (JGI-PGF)"/>
            <person name="Walter F."/>
            <person name="Albersmeier A."/>
            <person name="Kalinowski J."/>
            <person name="Ruckert C."/>
        </authorList>
    </citation>
    <scope>NUCLEOTIDE SEQUENCE</scope>
    <source>
        <strain evidence="2">JCM 4633</strain>
    </source>
</reference>
<sequence length="110" mass="11571">MSDITVGEAIDHLRSELTAAQARAIDAGVRFELGDITMEFTVELRRENTAKGSVKAWVVSAEAGGTRAEVTTHRLAFTLRAVDQDGQGIRIVNSESVTSGLAGGGGALTR</sequence>
<evidence type="ECO:0000313" key="2">
    <source>
        <dbReference type="EMBL" id="GHC57779.1"/>
    </source>
</evidence>
<dbReference type="Proteomes" id="UP000646244">
    <property type="component" value="Unassembled WGS sequence"/>
</dbReference>
<feature type="domain" description="Trypsin-co-occurring" evidence="1">
    <location>
        <begin position="4"/>
        <end position="80"/>
    </location>
</feature>
<evidence type="ECO:0000259" key="1">
    <source>
        <dbReference type="Pfam" id="PF19631"/>
    </source>
</evidence>
<proteinExistence type="predicted"/>
<gene>
    <name evidence="2" type="ORF">GCM10010507_38110</name>
</gene>
<reference evidence="2" key="2">
    <citation type="submission" date="2020-09" db="EMBL/GenBank/DDBJ databases">
        <authorList>
            <person name="Sun Q."/>
            <person name="Ohkuma M."/>
        </authorList>
    </citation>
    <scope>NUCLEOTIDE SEQUENCE</scope>
    <source>
        <strain evidence="2">JCM 4633</strain>
    </source>
</reference>
<dbReference type="AlphaFoldDB" id="A0A918TPM8"/>
<evidence type="ECO:0000313" key="3">
    <source>
        <dbReference type="Proteomes" id="UP000646244"/>
    </source>
</evidence>